<keyword evidence="8" id="KW-1185">Reference proteome</keyword>
<comment type="subcellular location">
    <subcellularLocation>
        <location evidence="1">Membrane</location>
        <topology evidence="1">Multi-pass membrane protein</topology>
    </subcellularLocation>
</comment>
<evidence type="ECO:0000256" key="5">
    <source>
        <dbReference type="SAM" id="Phobius"/>
    </source>
</evidence>
<feature type="domain" description="GtrA/DPMS transmembrane" evidence="6">
    <location>
        <begin position="26"/>
        <end position="153"/>
    </location>
</feature>
<reference evidence="7 8" key="2">
    <citation type="submission" date="2019-09" db="EMBL/GenBank/DDBJ databases">
        <authorList>
            <person name="Jin C."/>
        </authorList>
    </citation>
    <scope>NUCLEOTIDE SEQUENCE [LARGE SCALE GENOMIC DNA]</scope>
    <source>
        <strain evidence="7 8">BN140078</strain>
    </source>
</reference>
<evidence type="ECO:0000256" key="2">
    <source>
        <dbReference type="ARBA" id="ARBA00022692"/>
    </source>
</evidence>
<evidence type="ECO:0000256" key="4">
    <source>
        <dbReference type="ARBA" id="ARBA00023136"/>
    </source>
</evidence>
<evidence type="ECO:0000313" key="8">
    <source>
        <dbReference type="Proteomes" id="UP000324611"/>
    </source>
</evidence>
<keyword evidence="2 5" id="KW-0812">Transmembrane</keyword>
<dbReference type="RefSeq" id="WP_149838963.1">
    <property type="nucleotide sequence ID" value="NZ_VUOC01000003.1"/>
</dbReference>
<protein>
    <submittedName>
        <fullName evidence="7">GtrA family protein</fullName>
    </submittedName>
</protein>
<dbReference type="Pfam" id="PF04138">
    <property type="entry name" value="GtrA_DPMS_TM"/>
    <property type="match status" value="1"/>
</dbReference>
<dbReference type="EMBL" id="VUOC01000003">
    <property type="protein sequence ID" value="KAA2241449.1"/>
    <property type="molecule type" value="Genomic_DNA"/>
</dbReference>
<dbReference type="GO" id="GO:0016020">
    <property type="term" value="C:membrane"/>
    <property type="evidence" value="ECO:0007669"/>
    <property type="project" value="UniProtKB-SubCell"/>
</dbReference>
<accession>A0A5B2VTL1</accession>
<keyword evidence="4 5" id="KW-0472">Membrane</keyword>
<reference evidence="7 8" key="1">
    <citation type="submission" date="2019-09" db="EMBL/GenBank/DDBJ databases">
        <title>Chitinophaga ginsengihumi sp. nov., isolated from soil of ginseng rhizosphere.</title>
        <authorList>
            <person name="Lee J."/>
        </authorList>
    </citation>
    <scope>NUCLEOTIDE SEQUENCE [LARGE SCALE GENOMIC DNA]</scope>
    <source>
        <strain evidence="7 8">BN140078</strain>
    </source>
</reference>
<keyword evidence="3 5" id="KW-1133">Transmembrane helix</keyword>
<feature type="transmembrane region" description="Helical" evidence="5">
    <location>
        <begin position="100"/>
        <end position="118"/>
    </location>
</feature>
<name>A0A5B2VTL1_9BACT</name>
<feature type="transmembrane region" description="Helical" evidence="5">
    <location>
        <begin position="124"/>
        <end position="146"/>
    </location>
</feature>
<feature type="transmembrane region" description="Helical" evidence="5">
    <location>
        <begin position="24"/>
        <end position="46"/>
    </location>
</feature>
<dbReference type="Proteomes" id="UP000324611">
    <property type="component" value="Unassembled WGS sequence"/>
</dbReference>
<dbReference type="AlphaFoldDB" id="A0A5B2VTL1"/>
<organism evidence="7 8">
    <name type="scientific">Chitinophaga agrisoli</name>
    <dbReference type="NCBI Taxonomy" id="2607653"/>
    <lineage>
        <taxon>Bacteria</taxon>
        <taxon>Pseudomonadati</taxon>
        <taxon>Bacteroidota</taxon>
        <taxon>Chitinophagia</taxon>
        <taxon>Chitinophagales</taxon>
        <taxon>Chitinophagaceae</taxon>
        <taxon>Chitinophaga</taxon>
    </lineage>
</organism>
<evidence type="ECO:0000256" key="1">
    <source>
        <dbReference type="ARBA" id="ARBA00004141"/>
    </source>
</evidence>
<proteinExistence type="predicted"/>
<evidence type="ECO:0000259" key="6">
    <source>
        <dbReference type="Pfam" id="PF04138"/>
    </source>
</evidence>
<gene>
    <name evidence="7" type="ORF">F0L74_16245</name>
</gene>
<dbReference type="GO" id="GO:0000271">
    <property type="term" value="P:polysaccharide biosynthetic process"/>
    <property type="evidence" value="ECO:0007669"/>
    <property type="project" value="InterPro"/>
</dbReference>
<comment type="caution">
    <text evidence="7">The sequence shown here is derived from an EMBL/GenBank/DDBJ whole genome shotgun (WGS) entry which is preliminary data.</text>
</comment>
<evidence type="ECO:0000313" key="7">
    <source>
        <dbReference type="EMBL" id="KAA2241449.1"/>
    </source>
</evidence>
<feature type="transmembrane region" description="Helical" evidence="5">
    <location>
        <begin position="66"/>
        <end position="88"/>
    </location>
</feature>
<evidence type="ECO:0000256" key="3">
    <source>
        <dbReference type="ARBA" id="ARBA00022989"/>
    </source>
</evidence>
<dbReference type="InterPro" id="IPR007267">
    <property type="entry name" value="GtrA_DPMS_TM"/>
</dbReference>
<sequence>MRQFILQIIDFFYRPFAKLMPLQTFRYLACGGGNTLLDIVLYFIMYNFVLHKQMVHLPFLTITPHIAALFMSMSITFPSGFLLSKYIVFSNSNLRGRIQLFRYFMLVSACILLNYVFMKLFVEYLHIYPTVSKIFTTFFVVCFSYLTQKKFTFKVKSSEKLNLF</sequence>